<evidence type="ECO:0000259" key="1">
    <source>
        <dbReference type="Pfam" id="PF01425"/>
    </source>
</evidence>
<protein>
    <submittedName>
        <fullName evidence="2">AtzE family amidohydrolase</fullName>
    </submittedName>
</protein>
<feature type="domain" description="Amidase" evidence="1">
    <location>
        <begin position="41"/>
        <end position="459"/>
    </location>
</feature>
<dbReference type="RefSeq" id="WP_129148589.1">
    <property type="nucleotide sequence ID" value="NZ_JBHSDO010000006.1"/>
</dbReference>
<dbReference type="PANTHER" id="PTHR11895">
    <property type="entry name" value="TRANSAMIDASE"/>
    <property type="match status" value="1"/>
</dbReference>
<gene>
    <name evidence="2" type="ORF">C7R54_02400</name>
</gene>
<organism evidence="2 3">
    <name type="scientific">Achromobacter aloeverae</name>
    <dbReference type="NCBI Taxonomy" id="1750518"/>
    <lineage>
        <taxon>Bacteria</taxon>
        <taxon>Pseudomonadati</taxon>
        <taxon>Pseudomonadota</taxon>
        <taxon>Betaproteobacteria</taxon>
        <taxon>Burkholderiales</taxon>
        <taxon>Alcaligenaceae</taxon>
        <taxon>Achromobacter</taxon>
    </lineage>
</organism>
<keyword evidence="2" id="KW-0378">Hydrolase</keyword>
<dbReference type="NCBIfam" id="TIGR02715">
    <property type="entry name" value="amido_AtzE"/>
    <property type="match status" value="1"/>
</dbReference>
<dbReference type="InterPro" id="IPR036928">
    <property type="entry name" value="AS_sf"/>
</dbReference>
<dbReference type="OrthoDB" id="112488at2"/>
<dbReference type="InterPro" id="IPR000120">
    <property type="entry name" value="Amidase"/>
</dbReference>
<sequence length="480" mass="50819">MSAAGKFRHAGADAAGFLDGGDTLARLAAVARGELRARDWLEQCIARVDAVDDRVNAFTLRTLDRARREADAIDARRAAGETLPPLAGLPYAVKNLYDIDGEVTVAGSRINREHAPAAADAALVQRLREAGAVLVGALNMDEYAYGFTTENTHDGPVRNPHDPRRIAGGSSGGSGAAVAAGQVPVTLGSDTNGSIRVPASLCGVWGLKPTFGRLSRRGTYPFVHSIDHLGPFADSATLLARVYDALQFVDARDPACHARAVQPVAPVVGQGVQGLRVGVLDGYFDDNATDPARAAVRMAGRALGSQGLVEWPDAGLARVAAFIITASEGGSLHLDDLRRRADDFEPLSVDRFIAGALQPAHWVARAHRFRRVYRERVLALFRRWDVLLAPATPVSALPIGTEWLDVNGATQPARAAMGLLTQPVSFAGCPVVAAPLWPDGTEGLPLGVQVIAAPWREDLALRAARALERAGVAGLRRAAL</sequence>
<dbReference type="SUPFAM" id="SSF75304">
    <property type="entry name" value="Amidase signature (AS) enzymes"/>
    <property type="match status" value="1"/>
</dbReference>
<proteinExistence type="predicted"/>
<dbReference type="NCBIfam" id="NF006631">
    <property type="entry name" value="PRK09201.1"/>
    <property type="match status" value="1"/>
</dbReference>
<dbReference type="Proteomes" id="UP000290849">
    <property type="component" value="Unassembled WGS sequence"/>
</dbReference>
<dbReference type="InterPro" id="IPR023631">
    <property type="entry name" value="Amidase_dom"/>
</dbReference>
<dbReference type="AlphaFoldDB" id="A0A4Q1HP05"/>
<name>A0A4Q1HP05_9BURK</name>
<dbReference type="InterPro" id="IPR014087">
    <property type="entry name" value="Carboxybiuret_hydro_AtzE"/>
</dbReference>
<comment type="caution">
    <text evidence="2">The sequence shown here is derived from an EMBL/GenBank/DDBJ whole genome shotgun (WGS) entry which is preliminary data.</text>
</comment>
<keyword evidence="3" id="KW-1185">Reference proteome</keyword>
<accession>A0A4Q1HP05</accession>
<evidence type="ECO:0000313" key="3">
    <source>
        <dbReference type="Proteomes" id="UP000290849"/>
    </source>
</evidence>
<reference evidence="2 3" key="1">
    <citation type="journal article" date="2017" name="Int. J. Syst. Evol. Microbiol.">
        <title>Achromobacter aloeverae sp. nov., isolated from the root of Aloe vera (L.) Burm.f.</title>
        <authorList>
            <person name="Kuncharoen N."/>
            <person name="Muramatsu Y."/>
            <person name="Shibata C."/>
            <person name="Kamakura Y."/>
            <person name="Nakagawa Y."/>
            <person name="Tanasupawat S."/>
        </authorList>
    </citation>
    <scope>NUCLEOTIDE SEQUENCE [LARGE SCALE GENOMIC DNA]</scope>
    <source>
        <strain evidence="2 3">AVA-1</strain>
    </source>
</reference>
<dbReference type="PANTHER" id="PTHR11895:SF172">
    <property type="entry name" value="GLUTAMYL-TRNA(GLN) AMIDOTRANSFERASE"/>
    <property type="match status" value="1"/>
</dbReference>
<evidence type="ECO:0000313" key="2">
    <source>
        <dbReference type="EMBL" id="RXN92629.1"/>
    </source>
</evidence>
<dbReference type="GO" id="GO:0016787">
    <property type="term" value="F:hydrolase activity"/>
    <property type="evidence" value="ECO:0007669"/>
    <property type="project" value="UniProtKB-KW"/>
</dbReference>
<dbReference type="Gene3D" id="3.90.1300.10">
    <property type="entry name" value="Amidase signature (AS) domain"/>
    <property type="match status" value="1"/>
</dbReference>
<dbReference type="EMBL" id="PYAL01000001">
    <property type="protein sequence ID" value="RXN92629.1"/>
    <property type="molecule type" value="Genomic_DNA"/>
</dbReference>
<dbReference type="Pfam" id="PF01425">
    <property type="entry name" value="Amidase"/>
    <property type="match status" value="1"/>
</dbReference>